<protein>
    <submittedName>
        <fullName evidence="1">Uncharacterized protein</fullName>
    </submittedName>
</protein>
<dbReference type="EMBL" id="JBCGBO010000001">
    <property type="protein sequence ID" value="KAK9230025.1"/>
    <property type="molecule type" value="Genomic_DNA"/>
</dbReference>
<accession>A0AAP0R0V2</accession>
<dbReference type="AlphaFoldDB" id="A0AAP0R0V2"/>
<dbReference type="Proteomes" id="UP001428341">
    <property type="component" value="Unassembled WGS sequence"/>
</dbReference>
<comment type="caution">
    <text evidence="1">The sequence shown here is derived from an EMBL/GenBank/DDBJ whole genome shotgun (WGS) entry which is preliminary data.</text>
</comment>
<dbReference type="PANTHER" id="PTHR46993">
    <property type="entry name" value="MYB TRANSCRIPTION FACTOR"/>
    <property type="match status" value="1"/>
</dbReference>
<reference evidence="1 2" key="1">
    <citation type="submission" date="2024-05" db="EMBL/GenBank/DDBJ databases">
        <title>Haplotype-resolved chromosome-level genome assembly of Huyou (Citrus changshanensis).</title>
        <authorList>
            <person name="Miao C."/>
            <person name="Chen W."/>
            <person name="Wu Y."/>
            <person name="Wang L."/>
            <person name="Zhao S."/>
            <person name="Grierson D."/>
            <person name="Xu C."/>
            <person name="Chen K."/>
        </authorList>
    </citation>
    <scope>NUCLEOTIDE SEQUENCE [LARGE SCALE GENOMIC DNA]</scope>
    <source>
        <strain evidence="1">01-14</strain>
        <tissue evidence="1">Leaf</tissue>
    </source>
</reference>
<evidence type="ECO:0000313" key="1">
    <source>
        <dbReference type="EMBL" id="KAK9230025.1"/>
    </source>
</evidence>
<evidence type="ECO:0000313" key="2">
    <source>
        <dbReference type="Proteomes" id="UP001428341"/>
    </source>
</evidence>
<keyword evidence="2" id="KW-1185">Reference proteome</keyword>
<sequence length="145" mass="16245">MDGSPSNHMNRFYLPSPKRKVVLPLKKHDITKFARRRKKKRWNLEEEEALRKGVEIYVGCCACQKVVITEPSTMGTRRSRTDGDLEGCDSEIVQLEPVNVKWLDGLGKEDGLLSPESRGRCLSNPCRECIQPILSVASVCDGGEA</sequence>
<organism evidence="1 2">
    <name type="scientific">Citrus x changshan-huyou</name>
    <dbReference type="NCBI Taxonomy" id="2935761"/>
    <lineage>
        <taxon>Eukaryota</taxon>
        <taxon>Viridiplantae</taxon>
        <taxon>Streptophyta</taxon>
        <taxon>Embryophyta</taxon>
        <taxon>Tracheophyta</taxon>
        <taxon>Spermatophyta</taxon>
        <taxon>Magnoliopsida</taxon>
        <taxon>eudicotyledons</taxon>
        <taxon>Gunneridae</taxon>
        <taxon>Pentapetalae</taxon>
        <taxon>rosids</taxon>
        <taxon>malvids</taxon>
        <taxon>Sapindales</taxon>
        <taxon>Rutaceae</taxon>
        <taxon>Aurantioideae</taxon>
        <taxon>Citrus</taxon>
    </lineage>
</organism>
<proteinExistence type="predicted"/>
<name>A0AAP0R0V2_9ROSI</name>
<dbReference type="PANTHER" id="PTHR46993:SF6">
    <property type="entry name" value="MYB TRANSCRIPTION FACTOR"/>
    <property type="match status" value="1"/>
</dbReference>
<gene>
    <name evidence="1" type="ORF">WN944_022992</name>
</gene>